<comment type="caution">
    <text evidence="8">The sequence shown here is derived from an EMBL/GenBank/DDBJ whole genome shotgun (WGS) entry which is preliminary data.</text>
</comment>
<evidence type="ECO:0000256" key="1">
    <source>
        <dbReference type="ARBA" id="ARBA00004651"/>
    </source>
</evidence>
<evidence type="ECO:0000256" key="6">
    <source>
        <dbReference type="SAM" id="Phobius"/>
    </source>
</evidence>
<dbReference type="InterPro" id="IPR008457">
    <property type="entry name" value="Cu-R_CopD_dom"/>
</dbReference>
<protein>
    <submittedName>
        <fullName evidence="8">CopD family protein</fullName>
    </submittedName>
</protein>
<feature type="transmembrane region" description="Helical" evidence="6">
    <location>
        <begin position="55"/>
        <end position="72"/>
    </location>
</feature>
<evidence type="ECO:0000256" key="3">
    <source>
        <dbReference type="ARBA" id="ARBA00022692"/>
    </source>
</evidence>
<feature type="transmembrane region" description="Helical" evidence="6">
    <location>
        <begin position="92"/>
        <end position="112"/>
    </location>
</feature>
<feature type="transmembrane region" description="Helical" evidence="6">
    <location>
        <begin position="138"/>
        <end position="159"/>
    </location>
</feature>
<dbReference type="EMBL" id="JARPTC010000018">
    <property type="protein sequence ID" value="MDO7787985.1"/>
    <property type="molecule type" value="Genomic_DNA"/>
</dbReference>
<evidence type="ECO:0000256" key="4">
    <source>
        <dbReference type="ARBA" id="ARBA00022989"/>
    </source>
</evidence>
<proteinExistence type="predicted"/>
<dbReference type="RefSeq" id="WP_304543502.1">
    <property type="nucleotide sequence ID" value="NZ_JARPTC010000018.1"/>
</dbReference>
<gene>
    <name evidence="8" type="ORF">P6N53_12205</name>
</gene>
<evidence type="ECO:0000256" key="2">
    <source>
        <dbReference type="ARBA" id="ARBA00022475"/>
    </source>
</evidence>
<evidence type="ECO:0000256" key="5">
    <source>
        <dbReference type="ARBA" id="ARBA00023136"/>
    </source>
</evidence>
<dbReference type="PANTHER" id="PTHR34820">
    <property type="entry name" value="INNER MEMBRANE PROTEIN YEBZ"/>
    <property type="match status" value="1"/>
</dbReference>
<feature type="domain" description="Copper resistance protein D" evidence="7">
    <location>
        <begin position="50"/>
        <end position="159"/>
    </location>
</feature>
<keyword evidence="5 6" id="KW-0472">Membrane</keyword>
<dbReference type="Proteomes" id="UP001172911">
    <property type="component" value="Unassembled WGS sequence"/>
</dbReference>
<feature type="transmembrane region" description="Helical" evidence="6">
    <location>
        <begin position="14"/>
        <end position="34"/>
    </location>
</feature>
<evidence type="ECO:0000313" key="9">
    <source>
        <dbReference type="Proteomes" id="UP001172911"/>
    </source>
</evidence>
<evidence type="ECO:0000259" key="7">
    <source>
        <dbReference type="Pfam" id="PF05425"/>
    </source>
</evidence>
<keyword evidence="2" id="KW-1003">Cell membrane</keyword>
<dbReference type="Pfam" id="PF05425">
    <property type="entry name" value="CopD"/>
    <property type="match status" value="1"/>
</dbReference>
<dbReference type="GO" id="GO:0006825">
    <property type="term" value="P:copper ion transport"/>
    <property type="evidence" value="ECO:0007669"/>
    <property type="project" value="InterPro"/>
</dbReference>
<dbReference type="GO" id="GO:0005886">
    <property type="term" value="C:plasma membrane"/>
    <property type="evidence" value="ECO:0007669"/>
    <property type="project" value="UniProtKB-SubCell"/>
</dbReference>
<name>A0AAW7ZEP2_9FIRM</name>
<dbReference type="PANTHER" id="PTHR34820:SF4">
    <property type="entry name" value="INNER MEMBRANE PROTEIN YEBZ"/>
    <property type="match status" value="1"/>
</dbReference>
<sequence>MLTLTHIARFLHDLAFTTWIGSMIFMMLVLTPAVGGKGIPPQFLRLMGIERFKSWAWASIIILTVTGIYRLYGRFYQFDLFLMSRYGQLMTLKLVLFIIMVLLTAIVSLMYAKRIPMEAPQKPGEQPTARFSQMQKRFISFSAINLALGVAILFIMSILR</sequence>
<keyword evidence="3 6" id="KW-0812">Transmembrane</keyword>
<comment type="subcellular location">
    <subcellularLocation>
        <location evidence="1">Cell membrane</location>
        <topology evidence="1">Multi-pass membrane protein</topology>
    </subcellularLocation>
</comment>
<organism evidence="8 9">
    <name type="scientific">Desulforamulus aquiferis</name>
    <dbReference type="NCBI Taxonomy" id="1397668"/>
    <lineage>
        <taxon>Bacteria</taxon>
        <taxon>Bacillati</taxon>
        <taxon>Bacillota</taxon>
        <taxon>Clostridia</taxon>
        <taxon>Eubacteriales</taxon>
        <taxon>Peptococcaceae</taxon>
        <taxon>Desulforamulus</taxon>
    </lineage>
</organism>
<evidence type="ECO:0000313" key="8">
    <source>
        <dbReference type="EMBL" id="MDO7787985.1"/>
    </source>
</evidence>
<accession>A0AAW7ZEP2</accession>
<reference evidence="8" key="2">
    <citation type="submission" date="2023-03" db="EMBL/GenBank/DDBJ databases">
        <authorList>
            <person name="Zhang Z."/>
        </authorList>
    </citation>
    <scope>NUCLEOTIDE SEQUENCE</scope>
    <source>
        <strain evidence="8">DSA</strain>
    </source>
</reference>
<keyword evidence="9" id="KW-1185">Reference proteome</keyword>
<dbReference type="InterPro" id="IPR032694">
    <property type="entry name" value="CopC/D"/>
</dbReference>
<dbReference type="AlphaFoldDB" id="A0AAW7ZEP2"/>
<keyword evidence="4 6" id="KW-1133">Transmembrane helix</keyword>
<reference evidence="8" key="1">
    <citation type="journal article" date="2023" name="J. Hazard. Mater.">
        <title>Anaerobic biodegradation of pyrene and benzo[a]pyrene by a new sulfate-reducing Desulforamulus aquiferis strain DSA.</title>
        <authorList>
            <person name="Zhang Z."/>
            <person name="Sun J."/>
            <person name="Gong X."/>
            <person name="Wang C."/>
            <person name="Wang H."/>
        </authorList>
    </citation>
    <scope>NUCLEOTIDE SEQUENCE</scope>
    <source>
        <strain evidence="8">DSA</strain>
    </source>
</reference>